<evidence type="ECO:0000313" key="2">
    <source>
        <dbReference type="EMBL" id="KAJ7745565.1"/>
    </source>
</evidence>
<dbReference type="InterPro" id="IPR046521">
    <property type="entry name" value="DUF6698"/>
</dbReference>
<gene>
    <name evidence="2" type="ORF">DFH07DRAFT_776677</name>
</gene>
<name>A0AAD7INS0_9AGAR</name>
<feature type="compositionally biased region" description="Polar residues" evidence="1">
    <location>
        <begin position="399"/>
        <end position="409"/>
    </location>
</feature>
<feature type="compositionally biased region" description="Low complexity" evidence="1">
    <location>
        <begin position="495"/>
        <end position="508"/>
    </location>
</feature>
<feature type="compositionally biased region" description="Polar residues" evidence="1">
    <location>
        <begin position="516"/>
        <end position="533"/>
    </location>
</feature>
<dbReference type="AlphaFoldDB" id="A0AAD7INS0"/>
<protein>
    <submittedName>
        <fullName evidence="2">Uncharacterized protein</fullName>
    </submittedName>
</protein>
<organism evidence="2 3">
    <name type="scientific">Mycena maculata</name>
    <dbReference type="NCBI Taxonomy" id="230809"/>
    <lineage>
        <taxon>Eukaryota</taxon>
        <taxon>Fungi</taxon>
        <taxon>Dikarya</taxon>
        <taxon>Basidiomycota</taxon>
        <taxon>Agaricomycotina</taxon>
        <taxon>Agaricomycetes</taxon>
        <taxon>Agaricomycetidae</taxon>
        <taxon>Agaricales</taxon>
        <taxon>Marasmiineae</taxon>
        <taxon>Mycenaceae</taxon>
        <taxon>Mycena</taxon>
    </lineage>
</organism>
<dbReference type="Proteomes" id="UP001215280">
    <property type="component" value="Unassembled WGS sequence"/>
</dbReference>
<feature type="region of interest" description="Disordered" evidence="1">
    <location>
        <begin position="396"/>
        <end position="564"/>
    </location>
</feature>
<evidence type="ECO:0000313" key="3">
    <source>
        <dbReference type="Proteomes" id="UP001215280"/>
    </source>
</evidence>
<comment type="caution">
    <text evidence="2">The sequence shown here is derived from an EMBL/GenBank/DDBJ whole genome shotgun (WGS) entry which is preliminary data.</text>
</comment>
<proteinExistence type="predicted"/>
<evidence type="ECO:0000256" key="1">
    <source>
        <dbReference type="SAM" id="MobiDB-lite"/>
    </source>
</evidence>
<dbReference type="EMBL" id="JARJLG010000102">
    <property type="protein sequence ID" value="KAJ7745565.1"/>
    <property type="molecule type" value="Genomic_DNA"/>
</dbReference>
<reference evidence="2" key="1">
    <citation type="submission" date="2023-03" db="EMBL/GenBank/DDBJ databases">
        <title>Massive genome expansion in bonnet fungi (Mycena s.s.) driven by repeated elements and novel gene families across ecological guilds.</title>
        <authorList>
            <consortium name="Lawrence Berkeley National Laboratory"/>
            <person name="Harder C.B."/>
            <person name="Miyauchi S."/>
            <person name="Viragh M."/>
            <person name="Kuo A."/>
            <person name="Thoen E."/>
            <person name="Andreopoulos B."/>
            <person name="Lu D."/>
            <person name="Skrede I."/>
            <person name="Drula E."/>
            <person name="Henrissat B."/>
            <person name="Morin E."/>
            <person name="Kohler A."/>
            <person name="Barry K."/>
            <person name="LaButti K."/>
            <person name="Morin E."/>
            <person name="Salamov A."/>
            <person name="Lipzen A."/>
            <person name="Mereny Z."/>
            <person name="Hegedus B."/>
            <person name="Baldrian P."/>
            <person name="Stursova M."/>
            <person name="Weitz H."/>
            <person name="Taylor A."/>
            <person name="Grigoriev I.V."/>
            <person name="Nagy L.G."/>
            <person name="Martin F."/>
            <person name="Kauserud H."/>
        </authorList>
    </citation>
    <scope>NUCLEOTIDE SEQUENCE</scope>
    <source>
        <strain evidence="2">CBHHK188m</strain>
    </source>
</reference>
<accession>A0AAD7INS0</accession>
<feature type="compositionally biased region" description="Low complexity" evidence="1">
    <location>
        <begin position="429"/>
        <end position="443"/>
    </location>
</feature>
<dbReference type="Pfam" id="PF20414">
    <property type="entry name" value="DUF6698"/>
    <property type="match status" value="1"/>
</dbReference>
<keyword evidence="3" id="KW-1185">Reference proteome</keyword>
<feature type="region of interest" description="Disordered" evidence="1">
    <location>
        <begin position="57"/>
        <end position="86"/>
    </location>
</feature>
<sequence length="564" mass="63710">MPPTSSSPPSSPHPLNELLALTQQLTPSKSPRTIRQQIQVQANDAQEECVNLKRRAVDAEQQADTTRKRRKTRKRGDRARDADDLEVNAQATETRIRDAGRYFAVQKAILLINEDIMNTEENEDFDVDHEFDSSENELQGQLRDILAVLPDHVKPKIKQLWVQDSFLDGLHSQRVSIRHRLRTEALHIIVKDVKVLATSASRFDAFSELIGYKRATETSEAFYDRFEVPILYDQWDGKIDLDHLCRGNRLLEVFASVIRGPRGAEGLFEGKSKLPQAKCLERIHKIVRITPGAIVSAAILVCSSYTLYGSSRRIPSSSRSETNIDYAFRHRIYIRRIREALRDKKAWAIGLLDYWNHILFPNSDKSRDHGADSNERLEDDEQLDDIFAQAPSAMERTVPQITSSPQANNDDQEQDWDHRRSSPTPPSPLQRSRSSSMSSQDPSPRSHPALSTRHAVPPRTTSRAPNNLLPAGPRQQPASLQWRADHRTSSPTPPSARQRSPRSSMSSQDPWAHSHAASSNRPAVPPRTTSHAPNTPLPVGPRQQLVSLQQSADHGGSRREWRGR</sequence>
<feature type="compositionally biased region" description="Basic residues" evidence="1">
    <location>
        <begin position="67"/>
        <end position="77"/>
    </location>
</feature>
<feature type="compositionally biased region" description="Basic and acidic residues" evidence="1">
    <location>
        <begin position="555"/>
        <end position="564"/>
    </location>
</feature>